<comment type="caution">
    <text evidence="16">The sequence shown here is derived from an EMBL/GenBank/DDBJ whole genome shotgun (WGS) entry which is preliminary data.</text>
</comment>
<dbReference type="SMART" id="SM00308">
    <property type="entry name" value="LH2"/>
    <property type="match status" value="1"/>
</dbReference>
<keyword evidence="6 13" id="KW-0472">Membrane</keyword>
<keyword evidence="5 13" id="KW-1133">Transmembrane helix</keyword>
<keyword evidence="17" id="KW-1185">Reference proteome</keyword>
<keyword evidence="4" id="KW-0732">Signal</keyword>
<accession>A0AAE0WG76</accession>
<dbReference type="InterPro" id="IPR003915">
    <property type="entry name" value="PKD_2"/>
</dbReference>
<name>A0AAE0WG76_9BIVA</name>
<dbReference type="Proteomes" id="UP001195483">
    <property type="component" value="Unassembled WGS sequence"/>
</dbReference>
<feature type="transmembrane region" description="Helical" evidence="13">
    <location>
        <begin position="743"/>
        <end position="762"/>
    </location>
</feature>
<feature type="disulfide bond" evidence="9">
    <location>
        <begin position="1266"/>
        <end position="1279"/>
    </location>
</feature>
<dbReference type="SUPFAM" id="SSF49723">
    <property type="entry name" value="Lipase/lipooxygenase domain (PLAT/LH2 domain)"/>
    <property type="match status" value="1"/>
</dbReference>
<dbReference type="InterPro" id="IPR036392">
    <property type="entry name" value="PLAT/LH2_dom_sf"/>
</dbReference>
<evidence type="ECO:0000256" key="1">
    <source>
        <dbReference type="ARBA" id="ARBA00004141"/>
    </source>
</evidence>
<feature type="compositionally biased region" description="Acidic residues" evidence="12">
    <location>
        <begin position="816"/>
        <end position="834"/>
    </location>
</feature>
<feature type="compositionally biased region" description="Acidic residues" evidence="12">
    <location>
        <begin position="903"/>
        <end position="912"/>
    </location>
</feature>
<evidence type="ECO:0000313" key="17">
    <source>
        <dbReference type="Proteomes" id="UP001195483"/>
    </source>
</evidence>
<reference evidence="16" key="2">
    <citation type="journal article" date="2021" name="Genome Biol. Evol.">
        <title>Developing a high-quality reference genome for a parasitic bivalve with doubly uniparental inheritance (Bivalvia: Unionida).</title>
        <authorList>
            <person name="Smith C.H."/>
        </authorList>
    </citation>
    <scope>NUCLEOTIDE SEQUENCE</scope>
    <source>
        <strain evidence="16">CHS0354</strain>
        <tissue evidence="16">Mantle</tissue>
    </source>
</reference>
<dbReference type="PANTHER" id="PTHR10877">
    <property type="entry name" value="POLYCYSTIN FAMILY MEMBER"/>
    <property type="match status" value="1"/>
</dbReference>
<feature type="transmembrane region" description="Helical" evidence="13">
    <location>
        <begin position="1025"/>
        <end position="1051"/>
    </location>
</feature>
<dbReference type="InterPro" id="IPR057244">
    <property type="entry name" value="GAIN_B"/>
</dbReference>
<keyword evidence="8" id="KW-0325">Glycoprotein</keyword>
<evidence type="ECO:0000313" key="16">
    <source>
        <dbReference type="EMBL" id="KAK3612419.1"/>
    </source>
</evidence>
<dbReference type="Pfam" id="PF01825">
    <property type="entry name" value="GPS"/>
    <property type="match status" value="1"/>
</dbReference>
<protein>
    <recommendedName>
        <fullName evidence="18">Polycystic kidney disease protein 1-like 2</fullName>
    </recommendedName>
</protein>
<dbReference type="PRINTS" id="PR01433">
    <property type="entry name" value="POLYCYSTIN2"/>
</dbReference>
<feature type="transmembrane region" description="Helical" evidence="13">
    <location>
        <begin position="1410"/>
        <end position="1437"/>
    </location>
</feature>
<dbReference type="SMART" id="SM00303">
    <property type="entry name" value="GPS"/>
    <property type="match status" value="1"/>
</dbReference>
<dbReference type="PROSITE" id="PS50095">
    <property type="entry name" value="PLAT"/>
    <property type="match status" value="1"/>
</dbReference>
<feature type="transmembrane region" description="Helical" evidence="13">
    <location>
        <begin position="1071"/>
        <end position="1094"/>
    </location>
</feature>
<evidence type="ECO:0000256" key="3">
    <source>
        <dbReference type="ARBA" id="ARBA00022692"/>
    </source>
</evidence>
<dbReference type="FunFam" id="1.10.287.70:FF:000086">
    <property type="entry name" value="Polycystic kidney disease 2"/>
    <property type="match status" value="1"/>
</dbReference>
<evidence type="ECO:0000256" key="11">
    <source>
        <dbReference type="SAM" id="Coils"/>
    </source>
</evidence>
<feature type="transmembrane region" description="Helical" evidence="13">
    <location>
        <begin position="492"/>
        <end position="512"/>
    </location>
</feature>
<comment type="similarity">
    <text evidence="2">Belongs to the polycystin family.</text>
</comment>
<dbReference type="GO" id="GO:0050982">
    <property type="term" value="P:detection of mechanical stimulus"/>
    <property type="evidence" value="ECO:0007669"/>
    <property type="project" value="TreeGrafter"/>
</dbReference>
<reference evidence="16" key="3">
    <citation type="submission" date="2023-05" db="EMBL/GenBank/DDBJ databases">
        <authorList>
            <person name="Smith C.H."/>
        </authorList>
    </citation>
    <scope>NUCLEOTIDE SEQUENCE</scope>
    <source>
        <strain evidence="16">CHS0354</strain>
        <tissue evidence="16">Mantle</tissue>
    </source>
</reference>
<feature type="domain" description="GAIN-B" evidence="15">
    <location>
        <begin position="343"/>
        <end position="476"/>
    </location>
</feature>
<evidence type="ECO:0000256" key="2">
    <source>
        <dbReference type="ARBA" id="ARBA00007200"/>
    </source>
</evidence>
<dbReference type="InterPro" id="IPR000203">
    <property type="entry name" value="GPS"/>
</dbReference>
<evidence type="ECO:0008006" key="18">
    <source>
        <dbReference type="Google" id="ProtNLM"/>
    </source>
</evidence>
<dbReference type="GO" id="GO:0016020">
    <property type="term" value="C:membrane"/>
    <property type="evidence" value="ECO:0007669"/>
    <property type="project" value="UniProtKB-SubCell"/>
</dbReference>
<evidence type="ECO:0000256" key="10">
    <source>
        <dbReference type="PROSITE-ProRule" id="PRU00152"/>
    </source>
</evidence>
<feature type="transmembrane region" description="Helical" evidence="13">
    <location>
        <begin position="1546"/>
        <end position="1566"/>
    </location>
</feature>
<dbReference type="Pfam" id="PF01477">
    <property type="entry name" value="PLAT"/>
    <property type="match status" value="1"/>
</dbReference>
<feature type="transmembrane region" description="Helical" evidence="13">
    <location>
        <begin position="703"/>
        <end position="723"/>
    </location>
</feature>
<dbReference type="InterPro" id="IPR001024">
    <property type="entry name" value="PLAT/LH2_dom"/>
</dbReference>
<evidence type="ECO:0000256" key="7">
    <source>
        <dbReference type="ARBA" id="ARBA00023157"/>
    </source>
</evidence>
<proteinExistence type="inferred from homology"/>
<feature type="transmembrane region" description="Helical" evidence="13">
    <location>
        <begin position="1506"/>
        <end position="1526"/>
    </location>
</feature>
<dbReference type="Pfam" id="PF20519">
    <property type="entry name" value="Polycystin_dom"/>
    <property type="match status" value="1"/>
</dbReference>
<evidence type="ECO:0000256" key="13">
    <source>
        <dbReference type="SAM" id="Phobius"/>
    </source>
</evidence>
<reference evidence="16" key="1">
    <citation type="journal article" date="2021" name="Genome Biol. Evol.">
        <title>A High-Quality Reference Genome for a Parasitic Bivalve with Doubly Uniparental Inheritance (Bivalvia: Unionida).</title>
        <authorList>
            <person name="Smith C.H."/>
        </authorList>
    </citation>
    <scope>NUCLEOTIDE SEQUENCE</scope>
    <source>
        <strain evidence="16">CHS0354</strain>
    </source>
</reference>
<evidence type="ECO:0000256" key="12">
    <source>
        <dbReference type="SAM" id="MobiDB-lite"/>
    </source>
</evidence>
<evidence type="ECO:0000256" key="6">
    <source>
        <dbReference type="ARBA" id="ARBA00023136"/>
    </source>
</evidence>
<evidence type="ECO:0000256" key="9">
    <source>
        <dbReference type="PIRSR" id="PIRSR603915-2"/>
    </source>
</evidence>
<keyword evidence="11" id="KW-0175">Coiled coil</keyword>
<feature type="transmembrane region" description="Helical" evidence="13">
    <location>
        <begin position="1603"/>
        <end position="1626"/>
    </location>
</feature>
<dbReference type="Pfam" id="PF08016">
    <property type="entry name" value="PKD_channel"/>
    <property type="match status" value="1"/>
</dbReference>
<keyword evidence="3 13" id="KW-0812">Transmembrane</keyword>
<dbReference type="InterPro" id="IPR051223">
    <property type="entry name" value="Polycystin"/>
</dbReference>
<dbReference type="PROSITE" id="PS50221">
    <property type="entry name" value="GAIN_B"/>
    <property type="match status" value="1"/>
</dbReference>
<dbReference type="InterPro" id="IPR046338">
    <property type="entry name" value="GAIN_dom_sf"/>
</dbReference>
<feature type="transmembrane region" description="Helical" evidence="13">
    <location>
        <begin position="1449"/>
        <end position="1475"/>
    </location>
</feature>
<dbReference type="EMBL" id="JAEAOA010001901">
    <property type="protein sequence ID" value="KAK3612419.1"/>
    <property type="molecule type" value="Genomic_DNA"/>
</dbReference>
<evidence type="ECO:0000256" key="5">
    <source>
        <dbReference type="ARBA" id="ARBA00022989"/>
    </source>
</evidence>
<evidence type="ECO:0000259" key="15">
    <source>
        <dbReference type="PROSITE" id="PS50221"/>
    </source>
</evidence>
<dbReference type="PANTHER" id="PTHR10877:SF194">
    <property type="entry name" value="LOCATION OF VULVA DEFECTIVE 1"/>
    <property type="match status" value="1"/>
</dbReference>
<dbReference type="Gene3D" id="2.60.220.50">
    <property type="match status" value="1"/>
</dbReference>
<dbReference type="Gene3D" id="2.60.60.20">
    <property type="entry name" value="PLAT/LH2 domain"/>
    <property type="match status" value="1"/>
</dbReference>
<sequence>MILNQLAQTQTHTMDALQQTAMAFKVITDKVDEISEESQNTTVSVMQKVAVQYTNMIDESRSDSIGQEITAAGDMLASLGNIILAATIKTAEQIKEKNTQESYEELSGTDLNVGTNVKQTNLYSSLEEPVQTDNQTGQKARQIAHQAFDVADKIIKSLFKKQTPGQTPIVMNTQTMSIIAKREELKKIDATLLGTKLGMFQLPSKESLQLENNTGSFIDFSVKSFNSNPYVWDISAKFINTPVISLDLFNDTGGKISVQEISEPIEIDVSVDPLTIRVQYVDGDYADNQTMKYHLFRVRSNFSSVNVIIKPTSTNASFVIYVTYGRYPSENDYDLSEVIPKAVPLNFSSIKENMRNRVEDEKKYTVHIPVSFIQQFGTGIYYIGISEYVDNTTNLLDDLSEYFDYMSENMDKSRLPSNYTISFVTSGCFYWNENLEQWKTDGCNISPVSNSYFTRCICNHLTSFGAEFFVPPNTINFKTVFSNLDQKIRDNYAVLTMLCVIIFLYIIGLIYTRHKDRQDIERWGVSPLSDNVTTDQYYYQLTVVTGMRRGAGTKSNVSFVLSGDYADTGVRLLKDEKGHKQLYRGSVNQYIMSVPEPLGPLVYLRVWHDNSGDGKHQGWYLSKIVVTDLQTGEVFVFLCKRWLAVEEEDGMVDRLLPVASHEDLTNFNNIFFSSTKKKLTDSHLWISIFSRPHRSSFTRVQRLSCILSLLMTTMLASAMFFLADERVENAQAFVLGPFKFTLHEGYISIVCSLIVLPVNIAIDQIFRRSVPKRNFVENAFLVEKHVSMLSKFQMNLSLILNSQTKVMAMGTKPTDGEDEFDSDDDGDDFEDEVPSPESPGSLQSARSLSEYPCLDVPVSPHSSSDHLKRSSSVIQNVPQKMQPAFYPGSTKRSTFTSWKTSIEEDEEEEESISLEPGKRSISPYLEVPRFPRAERKRSQSPSMSKKFIFPSLQVPQPRVAQSVLDAKQQFKQLFEKEQRDLPSPSHSDETAFSFSSHHSDDMLIRPNSRAISPMLGMKKKKTRTLPFWCVYIAWFLVFFSSGVSAFLTFLYSMEWGREKSLAWLTSMILSITESVFVIQPFKIILLVIFVAAILKKPEEEEEEEEERDPALLRPKSDEEILVRPPTQALRPSLLIEPPNPEELAKAREKRLNELKMHRILREIFFYMVYLALLILVASHNRDSNSFRTGKAIRNLILSSQYDLQKVNTASGFWQWMNTVLVPSLYLSNLYNGQPAGNTEQRMIGSEVAYRVGPVRLRQQRVQQVECRCPPVMNLFIETCSMDWGFGLDDETTYDENWKPLSPLLDISKIPNYPWKYWSMMDVEGIPYAGQRGLYNGGGYIADLLGEKSNVQNMLAILEKNSWIDRYTRVVFVEFTVYNPNINLFTTVFIVLEMPTTGSFISETRVNTFRLFSYLGGYGVFVILCELSALACVIYFLGREIKSFRQEGRMYFMSFWNCMELSSLCGSLVSVVMYLMRLALTTYTVQKVTKLRVKFHSFQRIAMWDELFGIFLAFTIFLSILKLIHLFRFNRRMSLLATTLQLSAKELSGFSVVFTFFMIAYASWAYVMFGSRMEDFSSMISTFESLLTLVIGGFDFLTLQNINFVFGPIFVFSFILFIVFVLTNMFITIMNESFVIARKDISKQSNEYEIVSFMWTRFKTWTGIDFDKIFRDVRRKYLKESLTNEEELQYNFDDLETKLNNVTQRLETLMETWNQPSPKFPQRNQCRAMTPVSRSETPFFTSLFPTLRMPGFSDA</sequence>
<feature type="transmembrane region" description="Helical" evidence="13">
    <location>
        <begin position="1159"/>
        <end position="1177"/>
    </location>
</feature>
<dbReference type="InterPro" id="IPR013122">
    <property type="entry name" value="PKD1_2_channel"/>
</dbReference>
<feature type="domain" description="PLAT" evidence="14">
    <location>
        <begin position="537"/>
        <end position="657"/>
    </location>
</feature>
<keyword evidence="7" id="KW-1015">Disulfide bond</keyword>
<evidence type="ECO:0000256" key="4">
    <source>
        <dbReference type="ARBA" id="ARBA00022729"/>
    </source>
</evidence>
<comment type="caution">
    <text evidence="10">Lacks conserved residue(s) required for the propagation of feature annotation.</text>
</comment>
<dbReference type="GO" id="GO:0005262">
    <property type="term" value="F:calcium channel activity"/>
    <property type="evidence" value="ECO:0007669"/>
    <property type="project" value="TreeGrafter"/>
</dbReference>
<feature type="compositionally biased region" description="Polar residues" evidence="12">
    <location>
        <begin position="890"/>
        <end position="900"/>
    </location>
</feature>
<feature type="coiled-coil region" evidence="11">
    <location>
        <begin position="1684"/>
        <end position="1711"/>
    </location>
</feature>
<comment type="subcellular location">
    <subcellularLocation>
        <location evidence="1">Membrane</location>
        <topology evidence="1">Multi-pass membrane protein</topology>
    </subcellularLocation>
</comment>
<dbReference type="InterPro" id="IPR046791">
    <property type="entry name" value="Polycystin_dom"/>
</dbReference>
<dbReference type="FunFam" id="2.60.60.20:FF:000022">
    <property type="entry name" value="Uncharacterized protein"/>
    <property type="match status" value="1"/>
</dbReference>
<evidence type="ECO:0000259" key="14">
    <source>
        <dbReference type="PROSITE" id="PS50095"/>
    </source>
</evidence>
<dbReference type="GO" id="GO:0005509">
    <property type="term" value="F:calcium ion binding"/>
    <property type="evidence" value="ECO:0007669"/>
    <property type="project" value="InterPro"/>
</dbReference>
<evidence type="ECO:0000256" key="8">
    <source>
        <dbReference type="ARBA" id="ARBA00023180"/>
    </source>
</evidence>
<gene>
    <name evidence="16" type="ORF">CHS0354_032020</name>
</gene>
<feature type="region of interest" description="Disordered" evidence="12">
    <location>
        <begin position="809"/>
        <end position="917"/>
    </location>
</feature>
<organism evidence="16 17">
    <name type="scientific">Potamilus streckersoni</name>
    <dbReference type="NCBI Taxonomy" id="2493646"/>
    <lineage>
        <taxon>Eukaryota</taxon>
        <taxon>Metazoa</taxon>
        <taxon>Spiralia</taxon>
        <taxon>Lophotrochozoa</taxon>
        <taxon>Mollusca</taxon>
        <taxon>Bivalvia</taxon>
        <taxon>Autobranchia</taxon>
        <taxon>Heteroconchia</taxon>
        <taxon>Palaeoheterodonta</taxon>
        <taxon>Unionida</taxon>
        <taxon>Unionoidea</taxon>
        <taxon>Unionidae</taxon>
        <taxon>Ambleminae</taxon>
        <taxon>Lampsilini</taxon>
        <taxon>Potamilus</taxon>
    </lineage>
</organism>
<feature type="compositionally biased region" description="Polar residues" evidence="12">
    <location>
        <begin position="838"/>
        <end position="847"/>
    </location>
</feature>